<reference evidence="1 2" key="1">
    <citation type="journal article" date="2008" name="Nature">
        <title>The genome of the model beetle and pest Tribolium castaneum.</title>
        <authorList>
            <consortium name="Tribolium Genome Sequencing Consortium"/>
            <person name="Richards S."/>
            <person name="Gibbs R.A."/>
            <person name="Weinstock G.M."/>
            <person name="Brown S.J."/>
            <person name="Denell R."/>
            <person name="Beeman R.W."/>
            <person name="Gibbs R."/>
            <person name="Beeman R.W."/>
            <person name="Brown S.J."/>
            <person name="Bucher G."/>
            <person name="Friedrich M."/>
            <person name="Grimmelikhuijzen C.J."/>
            <person name="Klingler M."/>
            <person name="Lorenzen M."/>
            <person name="Richards S."/>
            <person name="Roth S."/>
            <person name="Schroder R."/>
            <person name="Tautz D."/>
            <person name="Zdobnov E.M."/>
            <person name="Muzny D."/>
            <person name="Gibbs R.A."/>
            <person name="Weinstock G.M."/>
            <person name="Attaway T."/>
            <person name="Bell S."/>
            <person name="Buhay C.J."/>
            <person name="Chandrabose M.N."/>
            <person name="Chavez D."/>
            <person name="Clerk-Blankenburg K.P."/>
            <person name="Cree A."/>
            <person name="Dao M."/>
            <person name="Davis C."/>
            <person name="Chacko J."/>
            <person name="Dinh H."/>
            <person name="Dugan-Rocha S."/>
            <person name="Fowler G."/>
            <person name="Garner T.T."/>
            <person name="Garnes J."/>
            <person name="Gnirke A."/>
            <person name="Hawes A."/>
            <person name="Hernandez J."/>
            <person name="Hines S."/>
            <person name="Holder M."/>
            <person name="Hume J."/>
            <person name="Jhangiani S.N."/>
            <person name="Joshi V."/>
            <person name="Khan Z.M."/>
            <person name="Jackson L."/>
            <person name="Kovar C."/>
            <person name="Kowis A."/>
            <person name="Lee S."/>
            <person name="Lewis L.R."/>
            <person name="Margolis J."/>
            <person name="Morgan M."/>
            <person name="Nazareth L.V."/>
            <person name="Nguyen N."/>
            <person name="Okwuonu G."/>
            <person name="Parker D."/>
            <person name="Richards S."/>
            <person name="Ruiz S.J."/>
            <person name="Santibanez J."/>
            <person name="Savard J."/>
            <person name="Scherer S.E."/>
            <person name="Schneider B."/>
            <person name="Sodergren E."/>
            <person name="Tautz D."/>
            <person name="Vattahil S."/>
            <person name="Villasana D."/>
            <person name="White C.S."/>
            <person name="Wright R."/>
            <person name="Park Y."/>
            <person name="Beeman R.W."/>
            <person name="Lord J."/>
            <person name="Oppert B."/>
            <person name="Lorenzen M."/>
            <person name="Brown S."/>
            <person name="Wang L."/>
            <person name="Savard J."/>
            <person name="Tautz D."/>
            <person name="Richards S."/>
            <person name="Weinstock G."/>
            <person name="Gibbs R.A."/>
            <person name="Liu Y."/>
            <person name="Worley K."/>
            <person name="Weinstock G."/>
            <person name="Elsik C.G."/>
            <person name="Reese J.T."/>
            <person name="Elhaik E."/>
            <person name="Landan G."/>
            <person name="Graur D."/>
            <person name="Arensburger P."/>
            <person name="Atkinson P."/>
            <person name="Beeman R.W."/>
            <person name="Beidler J."/>
            <person name="Brown S.J."/>
            <person name="Demuth J.P."/>
            <person name="Drury D.W."/>
            <person name="Du Y.Z."/>
            <person name="Fujiwara H."/>
            <person name="Lorenzen M."/>
            <person name="Maselli V."/>
            <person name="Osanai M."/>
            <person name="Park Y."/>
            <person name="Robertson H.M."/>
            <person name="Tu Z."/>
            <person name="Wang J.J."/>
            <person name="Wang S."/>
            <person name="Richards S."/>
            <person name="Song H."/>
            <person name="Zhang L."/>
            <person name="Sodergren E."/>
            <person name="Werner D."/>
            <person name="Stanke M."/>
            <person name="Morgenstern B."/>
            <person name="Solovyev V."/>
            <person name="Kosarev P."/>
            <person name="Brown G."/>
            <person name="Chen H.C."/>
            <person name="Ermolaeva O."/>
            <person name="Hlavina W."/>
            <person name="Kapustin Y."/>
            <person name="Kiryutin B."/>
            <person name="Kitts P."/>
            <person name="Maglott D."/>
            <person name="Pruitt K."/>
            <person name="Sapojnikov V."/>
            <person name="Souvorov A."/>
            <person name="Mackey A.J."/>
            <person name="Waterhouse R.M."/>
            <person name="Wyder S."/>
            <person name="Zdobnov E.M."/>
            <person name="Zdobnov E.M."/>
            <person name="Wyder S."/>
            <person name="Kriventseva E.V."/>
            <person name="Kadowaki T."/>
            <person name="Bork P."/>
            <person name="Aranda M."/>
            <person name="Bao R."/>
            <person name="Beermann A."/>
            <person name="Berns N."/>
            <person name="Bolognesi R."/>
            <person name="Bonneton F."/>
            <person name="Bopp D."/>
            <person name="Brown S.J."/>
            <person name="Bucher G."/>
            <person name="Butts T."/>
            <person name="Chaumot A."/>
            <person name="Denell R.E."/>
            <person name="Ferrier D.E."/>
            <person name="Friedrich M."/>
            <person name="Gordon C.M."/>
            <person name="Jindra M."/>
            <person name="Klingler M."/>
            <person name="Lan Q."/>
            <person name="Lattorff H.M."/>
            <person name="Laudet V."/>
            <person name="von Levetsow C."/>
            <person name="Liu Z."/>
            <person name="Lutz R."/>
            <person name="Lynch J.A."/>
            <person name="da Fonseca R.N."/>
            <person name="Posnien N."/>
            <person name="Reuter R."/>
            <person name="Roth S."/>
            <person name="Savard J."/>
            <person name="Schinko J.B."/>
            <person name="Schmitt C."/>
            <person name="Schoppmeier M."/>
            <person name="Schroder R."/>
            <person name="Shippy T.D."/>
            <person name="Simonnet F."/>
            <person name="Marques-Souza H."/>
            <person name="Tautz D."/>
            <person name="Tomoyasu Y."/>
            <person name="Trauner J."/>
            <person name="Van der Zee M."/>
            <person name="Vervoort M."/>
            <person name="Wittkopp N."/>
            <person name="Wimmer E.A."/>
            <person name="Yang X."/>
            <person name="Jones A.K."/>
            <person name="Sattelle D.B."/>
            <person name="Ebert P.R."/>
            <person name="Nelson D."/>
            <person name="Scott J.G."/>
            <person name="Beeman R.W."/>
            <person name="Muthukrishnan S."/>
            <person name="Kramer K.J."/>
            <person name="Arakane Y."/>
            <person name="Beeman R.W."/>
            <person name="Zhu Q."/>
            <person name="Hogenkamp D."/>
            <person name="Dixit R."/>
            <person name="Oppert B."/>
            <person name="Jiang H."/>
            <person name="Zou Z."/>
            <person name="Marshall J."/>
            <person name="Elpidina E."/>
            <person name="Vinokurov K."/>
            <person name="Oppert C."/>
            <person name="Zou Z."/>
            <person name="Evans J."/>
            <person name="Lu Z."/>
            <person name="Zhao P."/>
            <person name="Sumathipala N."/>
            <person name="Altincicek B."/>
            <person name="Vilcinskas A."/>
            <person name="Williams M."/>
            <person name="Hultmark D."/>
            <person name="Hetru C."/>
            <person name="Jiang H."/>
            <person name="Grimmelikhuijzen C.J."/>
            <person name="Hauser F."/>
            <person name="Cazzamali G."/>
            <person name="Williamson M."/>
            <person name="Park Y."/>
            <person name="Li B."/>
            <person name="Tanaka Y."/>
            <person name="Predel R."/>
            <person name="Neupert S."/>
            <person name="Schachtner J."/>
            <person name="Verleyen P."/>
            <person name="Raible F."/>
            <person name="Bork P."/>
            <person name="Friedrich M."/>
            <person name="Walden K.K."/>
            <person name="Robertson H.M."/>
            <person name="Angeli S."/>
            <person name="Foret S."/>
            <person name="Bucher G."/>
            <person name="Schuetz S."/>
            <person name="Maleszka R."/>
            <person name="Wimmer E.A."/>
            <person name="Beeman R.W."/>
            <person name="Lorenzen M."/>
            <person name="Tomoyasu Y."/>
            <person name="Miller S.C."/>
            <person name="Grossmann D."/>
            <person name="Bucher G."/>
        </authorList>
    </citation>
    <scope>NUCLEOTIDE SEQUENCE [LARGE SCALE GENOMIC DNA]</scope>
    <source>
        <strain evidence="1 2">Georgia GA2</strain>
    </source>
</reference>
<reference evidence="1 2" key="2">
    <citation type="journal article" date="2010" name="Nucleic Acids Res.">
        <title>BeetleBase in 2010: revisions to provide comprehensive genomic information for Tribolium castaneum.</title>
        <authorList>
            <person name="Kim H.S."/>
            <person name="Murphy T."/>
            <person name="Xia J."/>
            <person name="Caragea D."/>
            <person name="Park Y."/>
            <person name="Beeman R.W."/>
            <person name="Lorenzen M.D."/>
            <person name="Butcher S."/>
            <person name="Manak J.R."/>
            <person name="Brown S.J."/>
        </authorList>
    </citation>
    <scope>GENOME REANNOTATION</scope>
    <source>
        <strain evidence="1 2">Georgia GA2</strain>
    </source>
</reference>
<dbReference type="AlphaFoldDB" id="D6WC88"/>
<accession>D6WC88</accession>
<sequence length="73" mass="8060">MPPGAHISTLSRRVYIYTSTVTEINQSGCACIDSRGIRANLSEPKTDLIAVCIQTEGMDTNVYADFTREINLH</sequence>
<dbReference type="EMBL" id="KQ971316">
    <property type="protein sequence ID" value="EEZ98778.1"/>
    <property type="molecule type" value="Genomic_DNA"/>
</dbReference>
<protein>
    <submittedName>
        <fullName evidence="1">Uncharacterized protein</fullName>
    </submittedName>
</protein>
<dbReference type="HOGENOM" id="CLU_2708016_0_0_1"/>
<keyword evidence="2" id="KW-1185">Reference proteome</keyword>
<evidence type="ECO:0000313" key="2">
    <source>
        <dbReference type="Proteomes" id="UP000007266"/>
    </source>
</evidence>
<dbReference type="Proteomes" id="UP000007266">
    <property type="component" value="Linkage group 2"/>
</dbReference>
<organism evidence="1 2">
    <name type="scientific">Tribolium castaneum</name>
    <name type="common">Red flour beetle</name>
    <dbReference type="NCBI Taxonomy" id="7070"/>
    <lineage>
        <taxon>Eukaryota</taxon>
        <taxon>Metazoa</taxon>
        <taxon>Ecdysozoa</taxon>
        <taxon>Arthropoda</taxon>
        <taxon>Hexapoda</taxon>
        <taxon>Insecta</taxon>
        <taxon>Pterygota</taxon>
        <taxon>Neoptera</taxon>
        <taxon>Endopterygota</taxon>
        <taxon>Coleoptera</taxon>
        <taxon>Polyphaga</taxon>
        <taxon>Cucujiformia</taxon>
        <taxon>Tenebrionidae</taxon>
        <taxon>Tenebrionidae incertae sedis</taxon>
        <taxon>Tribolium</taxon>
    </lineage>
</organism>
<gene>
    <name evidence="1" type="primary">GLEAN_01342</name>
    <name evidence="1" type="ORF">TcasGA2_TC001342</name>
</gene>
<evidence type="ECO:0000313" key="1">
    <source>
        <dbReference type="EMBL" id="EEZ98778.1"/>
    </source>
</evidence>
<proteinExistence type="predicted"/>
<name>D6WC88_TRICA</name>